<dbReference type="HOGENOM" id="CLU_019798_0_0_1"/>
<dbReference type="InParanoid" id="Q759I4"/>
<feature type="region of interest" description="Disordered" evidence="6">
    <location>
        <begin position="430"/>
        <end position="480"/>
    </location>
</feature>
<name>Q759I4_EREGS</name>
<dbReference type="InterPro" id="IPR003120">
    <property type="entry name" value="Ste12"/>
</dbReference>
<dbReference type="OMA" id="YPINPYY"/>
<dbReference type="KEGG" id="ago:AGOS_ADR304W"/>
<dbReference type="STRING" id="284811.Q759I4"/>
<sequence length="713" mass="79932">MSVLKTDNIMMKSKTGEQRVERAKPENVEEALRLIEDLKFFLATAPANWQENQVIRRYYLNNDEGFVSCVFWNNLYYITGTDIVRCCVYRMQKFGREVVERKKFEEGIFSDLRNLKCGVDATLEMPKSEFLSFLYKNLCLKTQKKQKVFFWFSVPHDKLFADALERDLRREVAGQPSTTRAIAEPALTFRYDDQSGTSLYDQVVQHVDTKRIDIYSGPSSVSHVGPDMMEDEDDEDEADEYDDDKDDIPVDMQQKTRTKLSHSPDLTGDLTTAEVDLSSGMGVEAEASTAATNYSPQELVIEAVDVDNPEYAMGGNINPADLLAKEDDDFPLDYFPLEIEYPRQEQQPNRLSTNQLLYDTELDAFPAVPHTAALYEPPFVHGDISTKVLYGAIPPTSTAAPTPIAPSLQATIPPPPLSVTRTHFMTNGEYYATAKPKDSKARDTDDDPSNEDQDSDNVNEPIEEHVPISNNPRNSSGMGAFPPQDAYLGYQGVPPAAMYPYVMPDVFYNNTYPGGDELYEQWMHMQFGQPQQNDLFMPPQAPFMGRSFTPIYRTTPTNPYMAISPYQSKPPTSSTAKNFPFYQGYYGRRGNMHSYLRGFPSIQATQPSSATRMHFVKHNRVGTQNAAASASGIASSGKSSHMLTKKKVVKPRSQHMKNTGKMRRAEQGTSAHLVSNPNVISDAVRSTNQTEEQSIEGADTGSPVNFQNVMPGP</sequence>
<evidence type="ECO:0000256" key="6">
    <source>
        <dbReference type="SAM" id="MobiDB-lite"/>
    </source>
</evidence>
<dbReference type="GO" id="GO:0005634">
    <property type="term" value="C:nucleus"/>
    <property type="evidence" value="ECO:0000318"/>
    <property type="project" value="GO_Central"/>
</dbReference>
<keyword evidence="3" id="KW-0804">Transcription</keyword>
<protein>
    <submittedName>
        <fullName evidence="7">ADR304Wp</fullName>
    </submittedName>
</protein>
<evidence type="ECO:0000256" key="4">
    <source>
        <dbReference type="ARBA" id="ARBA00023242"/>
    </source>
</evidence>
<dbReference type="RefSeq" id="NP_984400.2">
    <property type="nucleotide sequence ID" value="NM_209753.2"/>
</dbReference>
<feature type="compositionally biased region" description="Acidic residues" evidence="6">
    <location>
        <begin position="444"/>
        <end position="457"/>
    </location>
</feature>
<accession>Q759I4</accession>
<dbReference type="FunCoup" id="Q759I4">
    <property type="interactions" value="2522"/>
</dbReference>
<proteinExistence type="inferred from homology"/>
<gene>
    <name evidence="7" type="ORF">AGOS_ADR304W</name>
</gene>
<feature type="region of interest" description="Disordered" evidence="6">
    <location>
        <begin position="627"/>
        <end position="713"/>
    </location>
</feature>
<comment type="subcellular location">
    <subcellularLocation>
        <location evidence="1">Nucleus</location>
    </subcellularLocation>
</comment>
<organism evidence="7 8">
    <name type="scientific">Eremothecium gossypii (strain ATCC 10895 / CBS 109.51 / FGSC 9923 / NRRL Y-1056)</name>
    <name type="common">Yeast</name>
    <name type="synonym">Ashbya gossypii</name>
    <dbReference type="NCBI Taxonomy" id="284811"/>
    <lineage>
        <taxon>Eukaryota</taxon>
        <taxon>Fungi</taxon>
        <taxon>Dikarya</taxon>
        <taxon>Ascomycota</taxon>
        <taxon>Saccharomycotina</taxon>
        <taxon>Saccharomycetes</taxon>
        <taxon>Saccharomycetales</taxon>
        <taxon>Saccharomycetaceae</taxon>
        <taxon>Eremothecium</taxon>
    </lineage>
</organism>
<dbReference type="InterPro" id="IPR052127">
    <property type="entry name" value="STE12_transcription_factor"/>
</dbReference>
<feature type="region of interest" description="Disordered" evidence="6">
    <location>
        <begin position="215"/>
        <end position="269"/>
    </location>
</feature>
<feature type="compositionally biased region" description="Polar residues" evidence="6">
    <location>
        <begin position="702"/>
        <end position="713"/>
    </location>
</feature>
<dbReference type="eggNOG" id="ENOG502QTVR">
    <property type="taxonomic scope" value="Eukaryota"/>
</dbReference>
<dbReference type="EMBL" id="AE016817">
    <property type="protein sequence ID" value="AAS52224.2"/>
    <property type="molecule type" value="Genomic_DNA"/>
</dbReference>
<keyword evidence="2" id="KW-0805">Transcription regulation</keyword>
<dbReference type="GO" id="GO:1990527">
    <property type="term" value="C:Tec1p-Ste12p-Dig1p complex"/>
    <property type="evidence" value="ECO:0000318"/>
    <property type="project" value="GO_Central"/>
</dbReference>
<evidence type="ECO:0000256" key="5">
    <source>
        <dbReference type="ARBA" id="ARBA00024345"/>
    </source>
</evidence>
<evidence type="ECO:0000313" key="7">
    <source>
        <dbReference type="EMBL" id="AAS52224.2"/>
    </source>
</evidence>
<feature type="compositionally biased region" description="Polar residues" evidence="6">
    <location>
        <begin position="667"/>
        <end position="692"/>
    </location>
</feature>
<keyword evidence="8" id="KW-1185">Reference proteome</keyword>
<dbReference type="AlphaFoldDB" id="Q759I4"/>
<comment type="similarity">
    <text evidence="5">Belongs to the STE12 transcription factor family.</text>
</comment>
<feature type="compositionally biased region" description="Polar residues" evidence="6">
    <location>
        <begin position="468"/>
        <end position="477"/>
    </location>
</feature>
<feature type="compositionally biased region" description="Basic residues" evidence="6">
    <location>
        <begin position="643"/>
        <end position="662"/>
    </location>
</feature>
<evidence type="ECO:0000256" key="1">
    <source>
        <dbReference type="ARBA" id="ARBA00004123"/>
    </source>
</evidence>
<dbReference type="GeneID" id="4620566"/>
<feature type="compositionally biased region" description="Low complexity" evidence="6">
    <location>
        <begin position="627"/>
        <end position="640"/>
    </location>
</feature>
<dbReference type="PANTHER" id="PTHR47427:SF1">
    <property type="entry name" value="PROTEIN STE12"/>
    <property type="match status" value="1"/>
</dbReference>
<evidence type="ECO:0000256" key="3">
    <source>
        <dbReference type="ARBA" id="ARBA00023163"/>
    </source>
</evidence>
<dbReference type="SMART" id="SM00424">
    <property type="entry name" value="STE"/>
    <property type="match status" value="1"/>
</dbReference>
<dbReference type="GO" id="GO:0003700">
    <property type="term" value="F:DNA-binding transcription factor activity"/>
    <property type="evidence" value="ECO:0000318"/>
    <property type="project" value="GO_Central"/>
</dbReference>
<dbReference type="PANTHER" id="PTHR47427">
    <property type="entry name" value="PROTEIN STE12"/>
    <property type="match status" value="1"/>
</dbReference>
<dbReference type="Proteomes" id="UP000000591">
    <property type="component" value="Chromosome IV"/>
</dbReference>
<evidence type="ECO:0000313" key="8">
    <source>
        <dbReference type="Proteomes" id="UP000000591"/>
    </source>
</evidence>
<dbReference type="GO" id="GO:1990526">
    <property type="term" value="C:Ste12p-Dig1p-Dig2p complex"/>
    <property type="evidence" value="ECO:0000318"/>
    <property type="project" value="GO_Central"/>
</dbReference>
<feature type="compositionally biased region" description="Acidic residues" evidence="6">
    <location>
        <begin position="228"/>
        <end position="246"/>
    </location>
</feature>
<keyword evidence="4" id="KW-0539">Nucleus</keyword>
<dbReference type="GO" id="GO:2000220">
    <property type="term" value="P:regulation of pseudohyphal growth"/>
    <property type="evidence" value="ECO:0000318"/>
    <property type="project" value="GO_Central"/>
</dbReference>
<dbReference type="Pfam" id="PF02200">
    <property type="entry name" value="STE"/>
    <property type="match status" value="1"/>
</dbReference>
<reference evidence="8" key="2">
    <citation type="journal article" date="2013" name="G3 (Bethesda)">
        <title>Genomes of Ashbya fungi isolated from insects reveal four mating-type loci, numerous translocations, lack of transposons, and distinct gene duplications.</title>
        <authorList>
            <person name="Dietrich F.S."/>
            <person name="Voegeli S."/>
            <person name="Kuo S."/>
            <person name="Philippsen P."/>
        </authorList>
    </citation>
    <scope>GENOME REANNOTATION</scope>
    <source>
        <strain evidence="8">ATCC 10895 / CBS 109.51 / FGSC 9923 / NRRL Y-1056</strain>
    </source>
</reference>
<evidence type="ECO:0000256" key="2">
    <source>
        <dbReference type="ARBA" id="ARBA00023015"/>
    </source>
</evidence>
<dbReference type="OrthoDB" id="1095242at2759"/>
<reference evidence="7 8" key="1">
    <citation type="journal article" date="2004" name="Science">
        <title>The Ashbya gossypii genome as a tool for mapping the ancient Saccharomyces cerevisiae genome.</title>
        <authorList>
            <person name="Dietrich F.S."/>
            <person name="Voegeli S."/>
            <person name="Brachat S."/>
            <person name="Lerch A."/>
            <person name="Gates K."/>
            <person name="Steiner S."/>
            <person name="Mohr C."/>
            <person name="Pohlmann R."/>
            <person name="Luedi P."/>
            <person name="Choi S."/>
            <person name="Wing R.A."/>
            <person name="Flavier A."/>
            <person name="Gaffney T.D."/>
            <person name="Philippsen P."/>
        </authorList>
    </citation>
    <scope>NUCLEOTIDE SEQUENCE [LARGE SCALE GENOMIC DNA]</scope>
    <source>
        <strain evidence="8">ATCC 10895 / CBS 109.51 / FGSC 9923 / NRRL Y-1056</strain>
    </source>
</reference>